<dbReference type="AlphaFoldDB" id="A0AAU8FWK7"/>
<keyword evidence="3" id="KW-0808">Transferase</keyword>
<dbReference type="PANTHER" id="PTHR43867">
    <property type="entry name" value="CELLULOSE SYNTHASE CATALYTIC SUBUNIT A [UDP-FORMING]"/>
    <property type="match status" value="1"/>
</dbReference>
<keyword evidence="5 7" id="KW-1133">Transmembrane helix</keyword>
<dbReference type="GO" id="GO:0005886">
    <property type="term" value="C:plasma membrane"/>
    <property type="evidence" value="ECO:0007669"/>
    <property type="project" value="TreeGrafter"/>
</dbReference>
<feature type="transmembrane region" description="Helical" evidence="7">
    <location>
        <begin position="355"/>
        <end position="380"/>
    </location>
</feature>
<evidence type="ECO:0000256" key="6">
    <source>
        <dbReference type="ARBA" id="ARBA00023136"/>
    </source>
</evidence>
<dbReference type="InterPro" id="IPR029044">
    <property type="entry name" value="Nucleotide-diphossugar_trans"/>
</dbReference>
<protein>
    <submittedName>
        <fullName evidence="8">Glycosyltransferase family 2 protein</fullName>
    </submittedName>
</protein>
<feature type="transmembrane region" description="Helical" evidence="7">
    <location>
        <begin position="319"/>
        <end position="343"/>
    </location>
</feature>
<comment type="subcellular location">
    <subcellularLocation>
        <location evidence="1">Membrane</location>
        <topology evidence="1">Multi-pass membrane protein</topology>
    </subcellularLocation>
</comment>
<dbReference type="RefSeq" id="WP_353706863.1">
    <property type="nucleotide sequence ID" value="NZ_CP159290.1"/>
</dbReference>
<dbReference type="PANTHER" id="PTHR43867:SF2">
    <property type="entry name" value="CELLULOSE SYNTHASE CATALYTIC SUBUNIT A [UDP-FORMING]"/>
    <property type="match status" value="1"/>
</dbReference>
<dbReference type="Gene3D" id="3.90.550.10">
    <property type="entry name" value="Spore Coat Polysaccharide Biosynthesis Protein SpsA, Chain A"/>
    <property type="match status" value="1"/>
</dbReference>
<dbReference type="EMBL" id="CP159290">
    <property type="protein sequence ID" value="XCH28285.1"/>
    <property type="molecule type" value="Genomic_DNA"/>
</dbReference>
<keyword evidence="2" id="KW-0328">Glycosyltransferase</keyword>
<accession>A0AAU8FWK7</accession>
<evidence type="ECO:0000313" key="8">
    <source>
        <dbReference type="EMBL" id="XCH28285.1"/>
    </source>
</evidence>
<dbReference type="InterPro" id="IPR050321">
    <property type="entry name" value="Glycosyltr_2/OpgH_subfam"/>
</dbReference>
<organism evidence="8">
    <name type="scientific">Cellulosimicrobium sp. ES-005</name>
    <dbReference type="NCBI Taxonomy" id="3163031"/>
    <lineage>
        <taxon>Bacteria</taxon>
        <taxon>Bacillati</taxon>
        <taxon>Actinomycetota</taxon>
        <taxon>Actinomycetes</taxon>
        <taxon>Micrococcales</taxon>
        <taxon>Promicromonosporaceae</taxon>
        <taxon>Cellulosimicrobium</taxon>
    </lineage>
</organism>
<keyword evidence="6 7" id="KW-0472">Membrane</keyword>
<feature type="transmembrane region" description="Helical" evidence="7">
    <location>
        <begin position="6"/>
        <end position="28"/>
    </location>
</feature>
<sequence length="449" mass="49357">MVVLDILARVVISISMVYFILLMGSGLVQLRRARASLGVQGQATYGSRDSRAHEHLDVYFLVPCLNEDAVIGQTVSALTLLAGTTTLVIDDGSDDDTARCAEEAGGDRVRVLRRVLPEARKGKGEALNNGIAWVRDDVAARGLDPGKVVVCVMDADGRLSDHALEHVLPLFEDENVGGVQLQVRIRNRGSFLTRYQDYQFWGIAAVTQFGRQATGTVSLGGNGQFARLSALDDAGEKPWSASLTEDLDLAITLALKGWELQTTPHASVDQQAVEKLPLLVKQRTRWYQGHMMAIKRVPEIWRARDLSNAKALELTSYCLVPWVLDLPWSILFHYCLLMLGLNWDQIAVVAGGDSVAVLVLATVFYLFAFLPALATGWVYYRRDKRWGVLKSLLMGNSFILMNYLSFACVWKALARILRGETSWDKTARVREGAAAVDGPSPQPVVATAG</sequence>
<evidence type="ECO:0000256" key="7">
    <source>
        <dbReference type="SAM" id="Phobius"/>
    </source>
</evidence>
<evidence type="ECO:0000256" key="5">
    <source>
        <dbReference type="ARBA" id="ARBA00022989"/>
    </source>
</evidence>
<proteinExistence type="predicted"/>
<evidence type="ECO:0000256" key="1">
    <source>
        <dbReference type="ARBA" id="ARBA00004141"/>
    </source>
</evidence>
<evidence type="ECO:0000256" key="4">
    <source>
        <dbReference type="ARBA" id="ARBA00022692"/>
    </source>
</evidence>
<evidence type="ECO:0000256" key="3">
    <source>
        <dbReference type="ARBA" id="ARBA00022679"/>
    </source>
</evidence>
<keyword evidence="4 7" id="KW-0812">Transmembrane</keyword>
<dbReference type="Pfam" id="PF13641">
    <property type="entry name" value="Glyco_tranf_2_3"/>
    <property type="match status" value="1"/>
</dbReference>
<reference evidence="8" key="1">
    <citation type="submission" date="2024-06" db="EMBL/GenBank/DDBJ databases">
        <title>Complete genome sequence of the cellulolytic actinobacterium, Cellulosimicrobium ES-005.</title>
        <authorList>
            <person name="Matthews C.T."/>
            <person name="Underwood K.D."/>
            <person name="Ghanchi K.M."/>
            <person name="Fields S.D."/>
            <person name="Gardner S.G."/>
        </authorList>
    </citation>
    <scope>NUCLEOTIDE SEQUENCE</scope>
    <source>
        <strain evidence="8">ES-005</strain>
    </source>
</reference>
<feature type="transmembrane region" description="Helical" evidence="7">
    <location>
        <begin position="392"/>
        <end position="413"/>
    </location>
</feature>
<evidence type="ECO:0000256" key="2">
    <source>
        <dbReference type="ARBA" id="ARBA00022676"/>
    </source>
</evidence>
<name>A0AAU8FWK7_9MICO</name>
<dbReference type="GO" id="GO:0016758">
    <property type="term" value="F:hexosyltransferase activity"/>
    <property type="evidence" value="ECO:0007669"/>
    <property type="project" value="TreeGrafter"/>
</dbReference>
<gene>
    <name evidence="8" type="ORF">ABRQ22_11775</name>
</gene>
<dbReference type="SUPFAM" id="SSF53448">
    <property type="entry name" value="Nucleotide-diphospho-sugar transferases"/>
    <property type="match status" value="1"/>
</dbReference>